<keyword evidence="3 5" id="KW-1133">Transmembrane helix</keyword>
<feature type="transmembrane region" description="Helical" evidence="5">
    <location>
        <begin position="42"/>
        <end position="63"/>
    </location>
</feature>
<dbReference type="OrthoDB" id="5423111at2759"/>
<comment type="subcellular location">
    <subcellularLocation>
        <location evidence="1">Membrane</location>
        <topology evidence="1">Multi-pass membrane protein</topology>
    </subcellularLocation>
</comment>
<proteinExistence type="predicted"/>
<gene>
    <name evidence="7" type="ORF">HO173_012348</name>
</gene>
<feature type="transmembrane region" description="Helical" evidence="5">
    <location>
        <begin position="69"/>
        <end position="91"/>
    </location>
</feature>
<dbReference type="GO" id="GO:0005886">
    <property type="term" value="C:plasma membrane"/>
    <property type="evidence" value="ECO:0007669"/>
    <property type="project" value="TreeGrafter"/>
</dbReference>
<organism evidence="7 8">
    <name type="scientific">Letharia columbiana</name>
    <dbReference type="NCBI Taxonomy" id="112416"/>
    <lineage>
        <taxon>Eukaryota</taxon>
        <taxon>Fungi</taxon>
        <taxon>Dikarya</taxon>
        <taxon>Ascomycota</taxon>
        <taxon>Pezizomycotina</taxon>
        <taxon>Lecanoromycetes</taxon>
        <taxon>OSLEUM clade</taxon>
        <taxon>Lecanoromycetidae</taxon>
        <taxon>Lecanorales</taxon>
        <taxon>Lecanorineae</taxon>
        <taxon>Parmeliaceae</taxon>
        <taxon>Letharia</taxon>
    </lineage>
</organism>
<dbReference type="EMBL" id="JACCJC010000088">
    <property type="protein sequence ID" value="KAF6226745.1"/>
    <property type="molecule type" value="Genomic_DNA"/>
</dbReference>
<dbReference type="Proteomes" id="UP000578531">
    <property type="component" value="Unassembled WGS sequence"/>
</dbReference>
<name>A0A8H6FFT9_9LECA</name>
<reference evidence="7 8" key="1">
    <citation type="journal article" date="2020" name="Genomics">
        <title>Complete, high-quality genomes from long-read metagenomic sequencing of two wolf lichen thalli reveals enigmatic genome architecture.</title>
        <authorList>
            <person name="McKenzie S.K."/>
            <person name="Walston R.F."/>
            <person name="Allen J.L."/>
        </authorList>
    </citation>
    <scope>NUCLEOTIDE SEQUENCE [LARGE SCALE GENOMIC DNA]</scope>
    <source>
        <strain evidence="7">WasteWater2</strain>
    </source>
</reference>
<dbReference type="RefSeq" id="XP_037158896.1">
    <property type="nucleotide sequence ID" value="XM_037314220.1"/>
</dbReference>
<accession>A0A8H6FFT9</accession>
<dbReference type="PANTHER" id="PTHR28165:SF2">
    <property type="entry name" value="MARVEL DOMAIN-CONTAINING PROTEIN"/>
    <property type="match status" value="1"/>
</dbReference>
<evidence type="ECO:0000313" key="7">
    <source>
        <dbReference type="EMBL" id="KAF6226745.1"/>
    </source>
</evidence>
<keyword evidence="2 5" id="KW-0812">Transmembrane</keyword>
<dbReference type="GO" id="GO:0070941">
    <property type="term" value="P:eisosome assembly"/>
    <property type="evidence" value="ECO:0007669"/>
    <property type="project" value="TreeGrafter"/>
</dbReference>
<evidence type="ECO:0000259" key="6">
    <source>
        <dbReference type="Pfam" id="PF01284"/>
    </source>
</evidence>
<evidence type="ECO:0000256" key="3">
    <source>
        <dbReference type="ARBA" id="ARBA00022989"/>
    </source>
</evidence>
<dbReference type="GO" id="GO:0072659">
    <property type="term" value="P:protein localization to plasma membrane"/>
    <property type="evidence" value="ECO:0007669"/>
    <property type="project" value="TreeGrafter"/>
</dbReference>
<sequence>MSSIPNMALRGLEIFFGILVLGLSGHLVASQAYGGAPSATNYNVFLGIWLLVVAAVGLAASFVSALGGVVMAALDALSVLFAFAGGVAYAAKLGAHSCSRASYTAHNVITNGGVDHAGNTAPGVNLGNRCREAQADTAFIWFAEEGGEELFAHGLSTAGSVTAPGGGISN</sequence>
<dbReference type="InterPro" id="IPR008253">
    <property type="entry name" value="Marvel"/>
</dbReference>
<evidence type="ECO:0000256" key="1">
    <source>
        <dbReference type="ARBA" id="ARBA00004141"/>
    </source>
</evidence>
<evidence type="ECO:0000256" key="2">
    <source>
        <dbReference type="ARBA" id="ARBA00022692"/>
    </source>
</evidence>
<dbReference type="AlphaFoldDB" id="A0A8H6FFT9"/>
<feature type="domain" description="MARVEL" evidence="6">
    <location>
        <begin position="5"/>
        <end position="143"/>
    </location>
</feature>
<keyword evidence="8" id="KW-1185">Reference proteome</keyword>
<dbReference type="InterPro" id="IPR052649">
    <property type="entry name" value="NCE102-like"/>
</dbReference>
<protein>
    <recommendedName>
        <fullName evidence="6">MARVEL domain-containing protein</fullName>
    </recommendedName>
</protein>
<dbReference type="GO" id="GO:0032126">
    <property type="term" value="C:eisosome"/>
    <property type="evidence" value="ECO:0007669"/>
    <property type="project" value="TreeGrafter"/>
</dbReference>
<dbReference type="PANTHER" id="PTHR28165">
    <property type="entry name" value="NON-CLASSICAL EXPORT PROTEIN 2-RELATED"/>
    <property type="match status" value="1"/>
</dbReference>
<feature type="transmembrane region" description="Helical" evidence="5">
    <location>
        <begin position="12"/>
        <end position="30"/>
    </location>
</feature>
<comment type="caution">
    <text evidence="7">The sequence shown here is derived from an EMBL/GenBank/DDBJ whole genome shotgun (WGS) entry which is preliminary data.</text>
</comment>
<dbReference type="GeneID" id="59293984"/>
<keyword evidence="4 5" id="KW-0472">Membrane</keyword>
<evidence type="ECO:0000256" key="4">
    <source>
        <dbReference type="ARBA" id="ARBA00023136"/>
    </source>
</evidence>
<dbReference type="Pfam" id="PF01284">
    <property type="entry name" value="MARVEL"/>
    <property type="match status" value="1"/>
</dbReference>
<evidence type="ECO:0000256" key="5">
    <source>
        <dbReference type="SAM" id="Phobius"/>
    </source>
</evidence>
<evidence type="ECO:0000313" key="8">
    <source>
        <dbReference type="Proteomes" id="UP000578531"/>
    </source>
</evidence>